<dbReference type="Pfam" id="PF00135">
    <property type="entry name" value="COesterase"/>
    <property type="match status" value="1"/>
</dbReference>
<evidence type="ECO:0000259" key="1">
    <source>
        <dbReference type="Pfam" id="PF00135"/>
    </source>
</evidence>
<dbReference type="InterPro" id="IPR029058">
    <property type="entry name" value="AB_hydrolase_fold"/>
</dbReference>
<protein>
    <recommendedName>
        <fullName evidence="1">Carboxylesterase type B domain-containing protein</fullName>
    </recommendedName>
</protein>
<dbReference type="Gene3D" id="3.40.50.1820">
    <property type="entry name" value="alpha/beta hydrolase"/>
    <property type="match status" value="1"/>
</dbReference>
<evidence type="ECO:0000313" key="3">
    <source>
        <dbReference type="Proteomes" id="UP000823405"/>
    </source>
</evidence>
<dbReference type="EMBL" id="JAAAIN010001797">
    <property type="protein sequence ID" value="KAG0300116.1"/>
    <property type="molecule type" value="Genomic_DNA"/>
</dbReference>
<evidence type="ECO:0000313" key="2">
    <source>
        <dbReference type="EMBL" id="KAG0300116.1"/>
    </source>
</evidence>
<gene>
    <name evidence="2" type="ORF">BGZ97_003380</name>
</gene>
<sequence>DIIPVFGSGAVTPFTLQTGDDARFSRMIIDLWTTFAKTGNPNPAADLVGVENSNLDVSSISWRAYDARNPVLECDLESKMVMGGEQEVCAFMDEQIKYDFVVRKPTTPLVQS</sequence>
<name>A0A9P6QX77_9FUNG</name>
<feature type="domain" description="Carboxylesterase type B" evidence="1">
    <location>
        <begin position="1"/>
        <end position="91"/>
    </location>
</feature>
<comment type="caution">
    <text evidence="2">The sequence shown here is derived from an EMBL/GenBank/DDBJ whole genome shotgun (WGS) entry which is preliminary data.</text>
</comment>
<dbReference type="SUPFAM" id="SSF53474">
    <property type="entry name" value="alpha/beta-Hydrolases"/>
    <property type="match status" value="1"/>
</dbReference>
<dbReference type="InterPro" id="IPR002018">
    <property type="entry name" value="CarbesteraseB"/>
</dbReference>
<feature type="non-terminal residue" evidence="2">
    <location>
        <position position="1"/>
    </location>
</feature>
<keyword evidence="3" id="KW-1185">Reference proteome</keyword>
<proteinExistence type="predicted"/>
<dbReference type="AlphaFoldDB" id="A0A9P6QX77"/>
<accession>A0A9P6QX77</accession>
<organism evidence="2 3">
    <name type="scientific">Linnemannia gamsii</name>
    <dbReference type="NCBI Taxonomy" id="64522"/>
    <lineage>
        <taxon>Eukaryota</taxon>
        <taxon>Fungi</taxon>
        <taxon>Fungi incertae sedis</taxon>
        <taxon>Mucoromycota</taxon>
        <taxon>Mortierellomycotina</taxon>
        <taxon>Mortierellomycetes</taxon>
        <taxon>Mortierellales</taxon>
        <taxon>Mortierellaceae</taxon>
        <taxon>Linnemannia</taxon>
    </lineage>
</organism>
<dbReference type="OrthoDB" id="5237806at2759"/>
<reference evidence="2" key="1">
    <citation type="journal article" date="2020" name="Fungal Divers.">
        <title>Resolving the Mortierellaceae phylogeny through synthesis of multi-gene phylogenetics and phylogenomics.</title>
        <authorList>
            <person name="Vandepol N."/>
            <person name="Liber J."/>
            <person name="Desiro A."/>
            <person name="Na H."/>
            <person name="Kennedy M."/>
            <person name="Barry K."/>
            <person name="Grigoriev I.V."/>
            <person name="Miller A.N."/>
            <person name="O'Donnell K."/>
            <person name="Stajich J.E."/>
            <person name="Bonito G."/>
        </authorList>
    </citation>
    <scope>NUCLEOTIDE SEQUENCE</scope>
    <source>
        <strain evidence="2">NVP60</strain>
    </source>
</reference>
<dbReference type="Proteomes" id="UP000823405">
    <property type="component" value="Unassembled WGS sequence"/>
</dbReference>